<keyword evidence="2" id="KW-1185">Reference proteome</keyword>
<proteinExistence type="predicted"/>
<dbReference type="AlphaFoldDB" id="A0A8T1QH36"/>
<protein>
    <submittedName>
        <fullName evidence="1">Uncharacterized protein</fullName>
    </submittedName>
</protein>
<evidence type="ECO:0000313" key="2">
    <source>
        <dbReference type="Proteomes" id="UP000811609"/>
    </source>
</evidence>
<reference evidence="1" key="1">
    <citation type="submission" date="2020-12" db="EMBL/GenBank/DDBJ databases">
        <title>WGS assembly of Carya illinoinensis cv. Pawnee.</title>
        <authorList>
            <person name="Platts A."/>
            <person name="Shu S."/>
            <person name="Wright S."/>
            <person name="Barry K."/>
            <person name="Edger P."/>
            <person name="Pires J.C."/>
            <person name="Schmutz J."/>
        </authorList>
    </citation>
    <scope>NUCLEOTIDE SEQUENCE</scope>
    <source>
        <tissue evidence="1">Leaf</tissue>
    </source>
</reference>
<comment type="caution">
    <text evidence="1">The sequence shown here is derived from an EMBL/GenBank/DDBJ whole genome shotgun (WGS) entry which is preliminary data.</text>
</comment>
<name>A0A8T1QH36_CARIL</name>
<dbReference type="Proteomes" id="UP000811609">
    <property type="component" value="Chromosome 5"/>
</dbReference>
<organism evidence="1 2">
    <name type="scientific">Carya illinoinensis</name>
    <name type="common">Pecan</name>
    <dbReference type="NCBI Taxonomy" id="32201"/>
    <lineage>
        <taxon>Eukaryota</taxon>
        <taxon>Viridiplantae</taxon>
        <taxon>Streptophyta</taxon>
        <taxon>Embryophyta</taxon>
        <taxon>Tracheophyta</taxon>
        <taxon>Spermatophyta</taxon>
        <taxon>Magnoliopsida</taxon>
        <taxon>eudicotyledons</taxon>
        <taxon>Gunneridae</taxon>
        <taxon>Pentapetalae</taxon>
        <taxon>rosids</taxon>
        <taxon>fabids</taxon>
        <taxon>Fagales</taxon>
        <taxon>Juglandaceae</taxon>
        <taxon>Carya</taxon>
    </lineage>
</organism>
<sequence length="84" mass="10072">MYYFDLRSLFVDWDEFCSTGGDCGVTDTLCYPTERDGTSRRNQRNSEVKRLFWKNLHLLKHQSYFFPEMILLTKLDEDPLILLK</sequence>
<evidence type="ECO:0000313" key="1">
    <source>
        <dbReference type="EMBL" id="KAG6653767.1"/>
    </source>
</evidence>
<accession>A0A8T1QH36</accession>
<gene>
    <name evidence="1" type="ORF">CIPAW_05G099300</name>
</gene>
<dbReference type="EMBL" id="CM031813">
    <property type="protein sequence ID" value="KAG6653767.1"/>
    <property type="molecule type" value="Genomic_DNA"/>
</dbReference>